<dbReference type="Pfam" id="PF06271">
    <property type="entry name" value="RDD"/>
    <property type="match status" value="1"/>
</dbReference>
<evidence type="ECO:0000256" key="4">
    <source>
        <dbReference type="ARBA" id="ARBA00022989"/>
    </source>
</evidence>
<gene>
    <name evidence="8" type="ORF">WAB15_21740</name>
</gene>
<dbReference type="InterPro" id="IPR010432">
    <property type="entry name" value="RDD"/>
</dbReference>
<evidence type="ECO:0000259" key="7">
    <source>
        <dbReference type="Pfam" id="PF06271"/>
    </source>
</evidence>
<proteinExistence type="predicted"/>
<name>A0ABZ2QXY7_9ACTN</name>
<organism evidence="8 9">
    <name type="scientific">Streptomyces sirii</name>
    <dbReference type="NCBI Taxonomy" id="3127701"/>
    <lineage>
        <taxon>Bacteria</taxon>
        <taxon>Bacillati</taxon>
        <taxon>Actinomycetota</taxon>
        <taxon>Actinomycetes</taxon>
        <taxon>Kitasatosporales</taxon>
        <taxon>Streptomycetaceae</taxon>
        <taxon>Streptomyces</taxon>
    </lineage>
</organism>
<accession>A0ABZ2QXY7</accession>
<evidence type="ECO:0000313" key="8">
    <source>
        <dbReference type="EMBL" id="WXK78407.1"/>
    </source>
</evidence>
<dbReference type="EMBL" id="CP147982">
    <property type="protein sequence ID" value="WXK78407.1"/>
    <property type="molecule type" value="Genomic_DNA"/>
</dbReference>
<dbReference type="PANTHER" id="PTHR36115">
    <property type="entry name" value="PROLINE-RICH ANTIGEN HOMOLOG-RELATED"/>
    <property type="match status" value="1"/>
</dbReference>
<evidence type="ECO:0000256" key="6">
    <source>
        <dbReference type="SAM" id="Phobius"/>
    </source>
</evidence>
<keyword evidence="4 6" id="KW-1133">Transmembrane helix</keyword>
<feature type="transmembrane region" description="Helical" evidence="6">
    <location>
        <begin position="63"/>
        <end position="84"/>
    </location>
</feature>
<protein>
    <submittedName>
        <fullName evidence="8">RDD family protein</fullName>
    </submittedName>
</protein>
<dbReference type="InterPro" id="IPR051791">
    <property type="entry name" value="Pra-immunoreactive"/>
</dbReference>
<dbReference type="Proteomes" id="UP001626628">
    <property type="component" value="Chromosome"/>
</dbReference>
<feature type="domain" description="RDD" evidence="7">
    <location>
        <begin position="5"/>
        <end position="94"/>
    </location>
</feature>
<evidence type="ECO:0000256" key="1">
    <source>
        <dbReference type="ARBA" id="ARBA00004651"/>
    </source>
</evidence>
<sequence>MSSMDDIWLPAAAVWLLVFLLLYSPLSVSRKGGTVGKRLLGMEVVRDTDGERLTYGAALVRHLGNLVMAAVPVLLVANATVTNLDAKRQSLHDRPVDSRVVMRGR</sequence>
<dbReference type="RefSeq" id="WP_407287250.1">
    <property type="nucleotide sequence ID" value="NZ_CP147982.1"/>
</dbReference>
<keyword evidence="9" id="KW-1185">Reference proteome</keyword>
<dbReference type="PANTHER" id="PTHR36115:SF6">
    <property type="entry name" value="PROLINE-RICH ANTIGEN HOMOLOG"/>
    <property type="match status" value="1"/>
</dbReference>
<evidence type="ECO:0000256" key="5">
    <source>
        <dbReference type="ARBA" id="ARBA00023136"/>
    </source>
</evidence>
<evidence type="ECO:0000256" key="3">
    <source>
        <dbReference type="ARBA" id="ARBA00022692"/>
    </source>
</evidence>
<keyword evidence="3 6" id="KW-0812">Transmembrane</keyword>
<reference evidence="8 9" key="1">
    <citation type="submission" date="2024-03" db="EMBL/GenBank/DDBJ databases">
        <title>The complete genome of Streptomyces sirii sp.nov.</title>
        <authorList>
            <person name="Zakalyukina Y.V."/>
            <person name="Belik A.R."/>
            <person name="Biryukov M.V."/>
            <person name="Baturina O.A."/>
            <person name="Kabilov M.R."/>
        </authorList>
    </citation>
    <scope>NUCLEOTIDE SEQUENCE [LARGE SCALE GENOMIC DNA]</scope>
    <source>
        <strain evidence="8 9">BP-8</strain>
    </source>
</reference>
<evidence type="ECO:0000313" key="9">
    <source>
        <dbReference type="Proteomes" id="UP001626628"/>
    </source>
</evidence>
<evidence type="ECO:0000256" key="2">
    <source>
        <dbReference type="ARBA" id="ARBA00022475"/>
    </source>
</evidence>
<keyword evidence="5 6" id="KW-0472">Membrane</keyword>
<keyword evidence="2" id="KW-1003">Cell membrane</keyword>
<comment type="subcellular location">
    <subcellularLocation>
        <location evidence="1">Cell membrane</location>
        <topology evidence="1">Multi-pass membrane protein</topology>
    </subcellularLocation>
</comment>